<feature type="signal peptide" evidence="3">
    <location>
        <begin position="1"/>
        <end position="17"/>
    </location>
</feature>
<accession>A0A7L7S6E5</accession>
<organism evidence="5">
    <name type="scientific">Pinctada fucata</name>
    <name type="common">Akoya pearl oyster</name>
    <name type="synonym">Pinctada imbricata fucata</name>
    <dbReference type="NCBI Taxonomy" id="50426"/>
    <lineage>
        <taxon>Eukaryota</taxon>
        <taxon>Metazoa</taxon>
        <taxon>Spiralia</taxon>
        <taxon>Lophotrochozoa</taxon>
        <taxon>Mollusca</taxon>
        <taxon>Bivalvia</taxon>
        <taxon>Autobranchia</taxon>
        <taxon>Pteriomorphia</taxon>
        <taxon>Pterioida</taxon>
        <taxon>Pterioidea</taxon>
        <taxon>Pteriidae</taxon>
        <taxon>Pinctada</taxon>
    </lineage>
</organism>
<dbReference type="Pfam" id="PF00386">
    <property type="entry name" value="C1q"/>
    <property type="match status" value="1"/>
</dbReference>
<dbReference type="PANTHER" id="PTHR15427:SF33">
    <property type="entry name" value="COLLAGEN IV NC1 DOMAIN-CONTAINING PROTEIN"/>
    <property type="match status" value="1"/>
</dbReference>
<dbReference type="SMR" id="A0A7L7S6E5"/>
<keyword evidence="3" id="KW-0732">Signal</keyword>
<keyword evidence="2" id="KW-0964">Secreted</keyword>
<feature type="domain" description="C1q" evidence="4">
    <location>
        <begin position="49"/>
        <end position="177"/>
    </location>
</feature>
<feature type="chain" id="PRO_5029657072" evidence="3">
    <location>
        <begin position="18"/>
        <end position="177"/>
    </location>
</feature>
<dbReference type="SUPFAM" id="SSF49842">
    <property type="entry name" value="TNF-like"/>
    <property type="match status" value="1"/>
</dbReference>
<evidence type="ECO:0000256" key="3">
    <source>
        <dbReference type="SAM" id="SignalP"/>
    </source>
</evidence>
<evidence type="ECO:0000256" key="2">
    <source>
        <dbReference type="ARBA" id="ARBA00022525"/>
    </source>
</evidence>
<dbReference type="AlphaFoldDB" id="A0A7L7S6E5"/>
<dbReference type="Gene3D" id="2.60.120.40">
    <property type="match status" value="1"/>
</dbReference>
<name>A0A7L7S6E5_PINFU</name>
<evidence type="ECO:0000256" key="1">
    <source>
        <dbReference type="ARBA" id="ARBA00004613"/>
    </source>
</evidence>
<dbReference type="InterPro" id="IPR008983">
    <property type="entry name" value="Tumour_necrosis_fac-like_dom"/>
</dbReference>
<evidence type="ECO:0000313" key="5">
    <source>
        <dbReference type="EMBL" id="QNV46823.1"/>
    </source>
</evidence>
<dbReference type="PROSITE" id="PS50871">
    <property type="entry name" value="C1Q"/>
    <property type="match status" value="1"/>
</dbReference>
<dbReference type="InterPro" id="IPR001073">
    <property type="entry name" value="C1q_dom"/>
</dbReference>
<dbReference type="PANTHER" id="PTHR15427">
    <property type="entry name" value="EMILIN ELASTIN MICROFIBRIL INTERFACE-LOCATED PROTEIN ELASTIN MICROFIBRIL INTERFACER"/>
    <property type="match status" value="1"/>
</dbReference>
<sequence>MAIICFFVFILVQLTQSAFSLKYDMEDTICNLCKQRKVCKPGTTPSPHPVKGRVLFSASFSGHTYVNPGQKFVLDKVTMDIGGLYHKDVGIFISDRDDVFLFNWSIYKMAGTFFSVHLMLDGNVKASSFSGITGYETLSGSFALPLTKGSKVWLQCGQHKQGRVNAGTFAYFSAVSL</sequence>
<dbReference type="SMART" id="SM00110">
    <property type="entry name" value="C1Q"/>
    <property type="match status" value="1"/>
</dbReference>
<dbReference type="EMBL" id="MT235265">
    <property type="protein sequence ID" value="QNV46823.1"/>
    <property type="molecule type" value="mRNA"/>
</dbReference>
<comment type="subcellular location">
    <subcellularLocation>
        <location evidence="1">Secreted</location>
    </subcellularLocation>
</comment>
<reference evidence="5" key="1">
    <citation type="submission" date="2020-03" db="EMBL/GenBank/DDBJ databases">
        <authorList>
            <person name="Xiong X."/>
        </authorList>
    </citation>
    <scope>NUCLEOTIDE SEQUENCE</scope>
</reference>
<proteinExistence type="evidence at transcript level"/>
<dbReference type="InterPro" id="IPR050392">
    <property type="entry name" value="Collagen/C1q_domain"/>
</dbReference>
<protein>
    <submittedName>
        <fullName evidence="5">C1qDC protein</fullName>
    </submittedName>
</protein>
<evidence type="ECO:0000259" key="4">
    <source>
        <dbReference type="PROSITE" id="PS50871"/>
    </source>
</evidence>
<dbReference type="GO" id="GO:0005581">
    <property type="term" value="C:collagen trimer"/>
    <property type="evidence" value="ECO:0007669"/>
    <property type="project" value="UniProtKB-KW"/>
</dbReference>